<gene>
    <name evidence="2" type="ORF">ABIH81_19325</name>
</gene>
<dbReference type="PROSITE" id="PS51257">
    <property type="entry name" value="PROKAR_LIPOPROTEIN"/>
    <property type="match status" value="1"/>
</dbReference>
<evidence type="ECO:0000256" key="1">
    <source>
        <dbReference type="SAM" id="SignalP"/>
    </source>
</evidence>
<evidence type="ECO:0008006" key="3">
    <source>
        <dbReference type="Google" id="ProtNLM"/>
    </source>
</evidence>
<feature type="chain" id="PRO_5043829144" description="DUF3558 domain-containing protein" evidence="1">
    <location>
        <begin position="27"/>
        <end position="209"/>
    </location>
</feature>
<keyword evidence="1" id="KW-0732">Signal</keyword>
<accession>A0AAU7QUB3</accession>
<evidence type="ECO:0000313" key="2">
    <source>
        <dbReference type="EMBL" id="XBT79809.1"/>
    </source>
</evidence>
<proteinExistence type="predicted"/>
<sequence length="209" mass="21288">MPTSVRLPAVAAAVLLAAAVAGCEGADGPVAAPTPPSASASGVTAGPTAPADSAYTADGLDLCARTDVKVVADLAPEVTREDPRPPLARPGTACLFELRTKGGYQANLRVEASTLATADEARQLYRGTRRATGMTPAGAVPGVGEEAEAFTKRSSPGFKYAEYMVHARTGNLVVKVWLAVGGESYVAKSVLAEKLLAILRATQAAVPTA</sequence>
<reference evidence="2" key="1">
    <citation type="submission" date="2024-06" db="EMBL/GenBank/DDBJ databases">
        <title>Micromonospora sp. strain HUAS YX12 genome sequences.</title>
        <authorList>
            <person name="Mo P."/>
        </authorList>
    </citation>
    <scope>NUCLEOTIDE SEQUENCE</scope>
    <source>
        <strain evidence="2">HUAS YX12</strain>
    </source>
</reference>
<protein>
    <recommendedName>
        <fullName evidence="3">DUF3558 domain-containing protein</fullName>
    </recommendedName>
</protein>
<dbReference type="RefSeq" id="WP_349876293.1">
    <property type="nucleotide sequence ID" value="NZ_CP157974.1"/>
</dbReference>
<dbReference type="AlphaFoldDB" id="A0AAU7QUB3"/>
<feature type="signal peptide" evidence="1">
    <location>
        <begin position="1"/>
        <end position="26"/>
    </location>
</feature>
<name>A0AAU7QUB3_9ACTN</name>
<organism evidence="2">
    <name type="scientific">Micromonospora sp. HUAS YX12</name>
    <dbReference type="NCBI Taxonomy" id="3156396"/>
    <lineage>
        <taxon>Bacteria</taxon>
        <taxon>Bacillati</taxon>
        <taxon>Actinomycetota</taxon>
        <taxon>Actinomycetes</taxon>
        <taxon>Micromonosporales</taxon>
        <taxon>Micromonosporaceae</taxon>
        <taxon>Micromonospora</taxon>
    </lineage>
</organism>
<dbReference type="EMBL" id="CP157974">
    <property type="protein sequence ID" value="XBT79809.1"/>
    <property type="molecule type" value="Genomic_DNA"/>
</dbReference>